<dbReference type="Gene3D" id="2.60.120.10">
    <property type="entry name" value="Jelly Rolls"/>
    <property type="match status" value="2"/>
</dbReference>
<evidence type="ECO:0000256" key="1">
    <source>
        <dbReference type="ARBA" id="ARBA00000757"/>
    </source>
</evidence>
<feature type="domain" description="Phosphomannose isomerase type I catalytic" evidence="10">
    <location>
        <begin position="231"/>
        <end position="371"/>
    </location>
</feature>
<keyword evidence="13" id="KW-1185">Reference proteome</keyword>
<dbReference type="Gene3D" id="1.10.441.10">
    <property type="entry name" value="Phosphomannose Isomerase, domain 2"/>
    <property type="match status" value="1"/>
</dbReference>
<evidence type="ECO:0000313" key="13">
    <source>
        <dbReference type="Proteomes" id="UP000077202"/>
    </source>
</evidence>
<evidence type="ECO:0000256" key="9">
    <source>
        <dbReference type="SAM" id="MobiDB-lite"/>
    </source>
</evidence>
<dbReference type="GO" id="GO:0010043">
    <property type="term" value="P:response to zinc ion"/>
    <property type="evidence" value="ECO:0007669"/>
    <property type="project" value="UniProtKB-ARBA"/>
</dbReference>
<comment type="pathway">
    <text evidence="3">Nucleotide-sugar biosynthesis; GDP-alpha-D-mannose biosynthesis; alpha-D-mannose 1-phosphate from D-fructose 6-phosphate: step 1/2.</text>
</comment>
<evidence type="ECO:0000256" key="6">
    <source>
        <dbReference type="ARBA" id="ARBA00022723"/>
    </source>
</evidence>
<dbReference type="FunFam" id="2.60.120.10:FF:000044">
    <property type="entry name" value="Mannose-6-phosphate isomerase"/>
    <property type="match status" value="1"/>
</dbReference>
<dbReference type="SUPFAM" id="SSF51182">
    <property type="entry name" value="RmlC-like cupins"/>
    <property type="match status" value="1"/>
</dbReference>
<dbReference type="NCBIfam" id="TIGR00218">
    <property type="entry name" value="manA"/>
    <property type="match status" value="1"/>
</dbReference>
<feature type="compositionally biased region" description="Basic and acidic residues" evidence="9">
    <location>
        <begin position="58"/>
        <end position="102"/>
    </location>
</feature>
<protein>
    <recommendedName>
        <fullName evidence="5">mannose-6-phosphate isomerase</fullName>
        <ecNumber evidence="5">5.3.1.8</ecNumber>
    </recommendedName>
</protein>
<gene>
    <name evidence="12" type="ORF">AXG93_3932s1190</name>
</gene>
<dbReference type="EC" id="5.3.1.8" evidence="5"/>
<comment type="cofactor">
    <cofactor evidence="2">
        <name>Zn(2+)</name>
        <dbReference type="ChEBI" id="CHEBI:29105"/>
    </cofactor>
</comment>
<feature type="region of interest" description="Disordered" evidence="9">
    <location>
        <begin position="209"/>
        <end position="228"/>
    </location>
</feature>
<accession>A0A176VKC0</accession>
<dbReference type="Proteomes" id="UP000077202">
    <property type="component" value="Unassembled WGS sequence"/>
</dbReference>
<dbReference type="PRINTS" id="PR00714">
    <property type="entry name" value="MAN6PISMRASE"/>
</dbReference>
<dbReference type="InterPro" id="IPR001250">
    <property type="entry name" value="Man6P_Isoase-1"/>
</dbReference>
<evidence type="ECO:0000256" key="5">
    <source>
        <dbReference type="ARBA" id="ARBA00011956"/>
    </source>
</evidence>
<dbReference type="UniPathway" id="UPA00126">
    <property type="reaction ID" value="UER00423"/>
</dbReference>
<dbReference type="InterPro" id="IPR011051">
    <property type="entry name" value="RmlC_Cupin_sf"/>
</dbReference>
<evidence type="ECO:0000256" key="2">
    <source>
        <dbReference type="ARBA" id="ARBA00001947"/>
    </source>
</evidence>
<dbReference type="GO" id="GO:0033591">
    <property type="term" value="P:response to L-ascorbic acid"/>
    <property type="evidence" value="ECO:0007669"/>
    <property type="project" value="UniProtKB-ARBA"/>
</dbReference>
<dbReference type="CDD" id="cd07011">
    <property type="entry name" value="cupin_PMI_type_I_N"/>
    <property type="match status" value="1"/>
</dbReference>
<dbReference type="Pfam" id="PF20512">
    <property type="entry name" value="PMI_typeI_hel"/>
    <property type="match status" value="1"/>
</dbReference>
<dbReference type="PANTHER" id="PTHR10309">
    <property type="entry name" value="MANNOSE-6-PHOSPHATE ISOMERASE"/>
    <property type="match status" value="1"/>
</dbReference>
<comment type="similarity">
    <text evidence="4">Belongs to the mannose-6-phosphate isomerase type 1 family.</text>
</comment>
<dbReference type="InterPro" id="IPR018050">
    <property type="entry name" value="Pmannose_isomerase-type1_CS"/>
</dbReference>
<feature type="region of interest" description="Disordered" evidence="9">
    <location>
        <begin position="46"/>
        <end position="103"/>
    </location>
</feature>
<dbReference type="InterPro" id="IPR046457">
    <property type="entry name" value="PMI_typeI_cat"/>
</dbReference>
<dbReference type="EMBL" id="LVLJ01003622">
    <property type="protein sequence ID" value="OAE20395.1"/>
    <property type="molecule type" value="Genomic_DNA"/>
</dbReference>
<evidence type="ECO:0000256" key="3">
    <source>
        <dbReference type="ARBA" id="ARBA00004666"/>
    </source>
</evidence>
<feature type="region of interest" description="Disordered" evidence="9">
    <location>
        <begin position="1"/>
        <end position="26"/>
    </location>
</feature>
<dbReference type="FunFam" id="1.10.441.10:FF:000001">
    <property type="entry name" value="Mannose-6-phosphate isomerase"/>
    <property type="match status" value="1"/>
</dbReference>
<evidence type="ECO:0000313" key="12">
    <source>
        <dbReference type="EMBL" id="OAE20395.1"/>
    </source>
</evidence>
<dbReference type="AlphaFoldDB" id="A0A176VKC0"/>
<organism evidence="12 13">
    <name type="scientific">Marchantia polymorpha subsp. ruderalis</name>
    <dbReference type="NCBI Taxonomy" id="1480154"/>
    <lineage>
        <taxon>Eukaryota</taxon>
        <taxon>Viridiplantae</taxon>
        <taxon>Streptophyta</taxon>
        <taxon>Embryophyta</taxon>
        <taxon>Marchantiophyta</taxon>
        <taxon>Marchantiopsida</taxon>
        <taxon>Marchantiidae</taxon>
        <taxon>Marchantiales</taxon>
        <taxon>Marchantiaceae</taxon>
        <taxon>Marchantia</taxon>
    </lineage>
</organism>
<name>A0A176VKC0_MARPO</name>
<sequence>MISALHFGARRRRAKSETLQEHQRPPLALAALMPMLMLPPMAMAMEESTPGLDPEGGPQHDDDGGPEGRTERSGRAREDREERRRDGRTEGREGEREREKGRAWGAATWRRWPARRLASRTTSSDEEFSTSRSWCEQQQQQLVLSGFFSVCANRSLLRRARAKSPRRHQQEARWRTTTVASSEAPLALRSCLSCAEVCKLAEQSSEEREASRTSRRLACSVPSSASGDSVSAQNYDWGRIGEESEVGRLYGISSGKEVQHDVPYAELWMGTHPSGPSFISDAAVGGEPQLLKDWLLEHHEALGDDVFKHWQGELPFLFKVLSIAKALSIQAHPDKKLAEQLHLNQGNVYKDPNHKPEMALALTNFEALCGFVTPEELKEVLETVPELKALLKKNETEMLLDVETSKQSIEAAASALRQAFTTIMTLEKETVTERLGELIKRLKEDKEVRKLSSKEELALLLERQYPDDVGVFASFFLNYIKLVPGEAVYLAANVPHAYISGECIECMATSDNVVRAGLTPKFRDTETLCSMLTYEQGLPDILNGSIVSPYTRRYSPPFDEFEVDRLDIPEGDSLEFAAIPGPSIFLVFDGRGSITFLEGDASPLQRGDIFFLPAGTHFTLFSKSEVDSKAANGVHASRWAGMRISEAKSLRLFRAGVNSRIFKF</sequence>
<dbReference type="GO" id="GO:0009298">
    <property type="term" value="P:GDP-mannose biosynthetic process"/>
    <property type="evidence" value="ECO:0007669"/>
    <property type="project" value="UniProtKB-UniPathway"/>
</dbReference>
<comment type="caution">
    <text evidence="12">The sequence shown here is derived from an EMBL/GenBank/DDBJ whole genome shotgun (WGS) entry which is preliminary data.</text>
</comment>
<dbReference type="InterPro" id="IPR046458">
    <property type="entry name" value="PMI_typeI_hel"/>
</dbReference>
<evidence type="ECO:0000256" key="7">
    <source>
        <dbReference type="ARBA" id="ARBA00022833"/>
    </source>
</evidence>
<dbReference type="GO" id="GO:0005829">
    <property type="term" value="C:cytosol"/>
    <property type="evidence" value="ECO:0007669"/>
    <property type="project" value="TreeGrafter"/>
</dbReference>
<keyword evidence="7" id="KW-0862">Zinc</keyword>
<dbReference type="GO" id="GO:0046686">
    <property type="term" value="P:response to cadmium ion"/>
    <property type="evidence" value="ECO:0007669"/>
    <property type="project" value="UniProtKB-ARBA"/>
</dbReference>
<keyword evidence="6" id="KW-0479">Metal-binding</keyword>
<evidence type="ECO:0000259" key="11">
    <source>
        <dbReference type="Pfam" id="PF20512"/>
    </source>
</evidence>
<reference evidence="12" key="1">
    <citation type="submission" date="2016-03" db="EMBL/GenBank/DDBJ databases">
        <title>Mechanisms controlling the formation of the plant cell surface in tip-growing cells are functionally conserved among land plants.</title>
        <authorList>
            <person name="Honkanen S."/>
            <person name="Jones V.A."/>
            <person name="Morieri G."/>
            <person name="Champion C."/>
            <person name="Hetherington A.J."/>
            <person name="Kelly S."/>
            <person name="Saint-Marcoux D."/>
            <person name="Proust H."/>
            <person name="Prescott H."/>
            <person name="Dolan L."/>
        </authorList>
    </citation>
    <scope>NUCLEOTIDE SEQUENCE [LARGE SCALE GENOMIC DNA]</scope>
    <source>
        <tissue evidence="12">Whole gametophyte</tissue>
    </source>
</reference>
<dbReference type="GO" id="GO:0005975">
    <property type="term" value="P:carbohydrate metabolic process"/>
    <property type="evidence" value="ECO:0007669"/>
    <property type="project" value="InterPro"/>
</dbReference>
<dbReference type="GO" id="GO:0004476">
    <property type="term" value="F:mannose-6-phosphate isomerase activity"/>
    <property type="evidence" value="ECO:0007669"/>
    <property type="project" value="UniProtKB-EC"/>
</dbReference>
<feature type="domain" description="Phosphomannose isomerase type I helical insertion" evidence="11">
    <location>
        <begin position="400"/>
        <end position="477"/>
    </location>
</feature>
<evidence type="ECO:0000256" key="4">
    <source>
        <dbReference type="ARBA" id="ARBA00010772"/>
    </source>
</evidence>
<comment type="catalytic activity">
    <reaction evidence="1">
        <text>D-mannose 6-phosphate = D-fructose 6-phosphate</text>
        <dbReference type="Rhea" id="RHEA:12356"/>
        <dbReference type="ChEBI" id="CHEBI:58735"/>
        <dbReference type="ChEBI" id="CHEBI:61527"/>
        <dbReference type="EC" id="5.3.1.8"/>
    </reaction>
</comment>
<dbReference type="InterPro" id="IPR014710">
    <property type="entry name" value="RmlC-like_jellyroll"/>
</dbReference>
<dbReference type="GO" id="GO:0008270">
    <property type="term" value="F:zinc ion binding"/>
    <property type="evidence" value="ECO:0007669"/>
    <property type="project" value="InterPro"/>
</dbReference>
<dbReference type="PROSITE" id="PS00966">
    <property type="entry name" value="PMI_I_2"/>
    <property type="match status" value="1"/>
</dbReference>
<dbReference type="CDD" id="cd02208">
    <property type="entry name" value="cupin_RmlC-like"/>
    <property type="match status" value="1"/>
</dbReference>
<dbReference type="Pfam" id="PF20511">
    <property type="entry name" value="PMI_typeI_cat"/>
    <property type="match status" value="1"/>
</dbReference>
<evidence type="ECO:0000259" key="10">
    <source>
        <dbReference type="Pfam" id="PF20511"/>
    </source>
</evidence>
<dbReference type="PROSITE" id="PS00965">
    <property type="entry name" value="PMI_I_1"/>
    <property type="match status" value="1"/>
</dbReference>
<keyword evidence="8" id="KW-0413">Isomerase</keyword>
<dbReference type="InterPro" id="IPR016305">
    <property type="entry name" value="Mannose-6-P_Isomerase"/>
</dbReference>
<evidence type="ECO:0000256" key="8">
    <source>
        <dbReference type="ARBA" id="ARBA00023235"/>
    </source>
</evidence>
<proteinExistence type="inferred from homology"/>
<dbReference type="PANTHER" id="PTHR10309:SF0">
    <property type="entry name" value="MANNOSE-6-PHOSPHATE ISOMERASE"/>
    <property type="match status" value="1"/>
</dbReference>
<feature type="compositionally biased region" description="Basic and acidic residues" evidence="9">
    <location>
        <begin position="15"/>
        <end position="24"/>
    </location>
</feature>